<evidence type="ECO:0000256" key="1">
    <source>
        <dbReference type="SAM" id="MobiDB-lite"/>
    </source>
</evidence>
<dbReference type="PANTHER" id="PTHR47062">
    <property type="match status" value="1"/>
</dbReference>
<reference evidence="3" key="1">
    <citation type="submission" date="2020-04" db="EMBL/GenBank/DDBJ databases">
        <authorList>
            <person name="Chiriac C."/>
            <person name="Salcher M."/>
            <person name="Ghai R."/>
            <person name="Kavagutti S V."/>
        </authorList>
    </citation>
    <scope>NUCLEOTIDE SEQUENCE</scope>
</reference>
<protein>
    <submittedName>
        <fullName evidence="3">IbpA Molecular chaperone (Small heat shock protein)</fullName>
    </submittedName>
</protein>
<dbReference type="Pfam" id="PF00011">
    <property type="entry name" value="HSP20"/>
    <property type="match status" value="1"/>
</dbReference>
<dbReference type="Gene3D" id="2.60.40.790">
    <property type="match status" value="1"/>
</dbReference>
<gene>
    <name evidence="3" type="ORF">UFOVP115_52</name>
</gene>
<organism evidence="3">
    <name type="scientific">uncultured Caudovirales phage</name>
    <dbReference type="NCBI Taxonomy" id="2100421"/>
    <lineage>
        <taxon>Viruses</taxon>
        <taxon>Duplodnaviria</taxon>
        <taxon>Heunggongvirae</taxon>
        <taxon>Uroviricota</taxon>
        <taxon>Caudoviricetes</taxon>
        <taxon>Peduoviridae</taxon>
        <taxon>Maltschvirus</taxon>
        <taxon>Maltschvirus maltsch</taxon>
    </lineage>
</organism>
<dbReference type="InterPro" id="IPR008978">
    <property type="entry name" value="HSP20-like_chaperone"/>
</dbReference>
<evidence type="ECO:0000313" key="3">
    <source>
        <dbReference type="EMBL" id="CAB4129582.1"/>
    </source>
</evidence>
<name>A0A6J5L822_9CAUD</name>
<evidence type="ECO:0000259" key="2">
    <source>
        <dbReference type="PROSITE" id="PS01031"/>
    </source>
</evidence>
<dbReference type="PROSITE" id="PS01031">
    <property type="entry name" value="SHSP"/>
    <property type="match status" value="1"/>
</dbReference>
<feature type="domain" description="SHSP" evidence="2">
    <location>
        <begin position="71"/>
        <end position="180"/>
    </location>
</feature>
<accession>A0A6J5L822</accession>
<feature type="region of interest" description="Disordered" evidence="1">
    <location>
        <begin position="1"/>
        <end position="40"/>
    </location>
</feature>
<dbReference type="InterPro" id="IPR002068">
    <property type="entry name" value="A-crystallin/Hsp20_dom"/>
</dbReference>
<dbReference type="PANTHER" id="PTHR47062:SF1">
    <property type="entry name" value="SMALL HEAT SHOCK PROTEIN IBPA"/>
    <property type="match status" value="1"/>
</dbReference>
<proteinExistence type="predicted"/>
<dbReference type="SUPFAM" id="SSF49764">
    <property type="entry name" value="HSP20-like chaperones"/>
    <property type="match status" value="1"/>
</dbReference>
<keyword evidence="3" id="KW-0346">Stress response</keyword>
<dbReference type="EMBL" id="LR796236">
    <property type="protein sequence ID" value="CAB4129582.1"/>
    <property type="molecule type" value="Genomic_DNA"/>
</dbReference>
<sequence>MSKDNMYSRKGPTPWETDPHGGWPDPHKPKNPSHWEAPQKPRVVTINDLFPRLDRWGIGWSPLLEQLKEIASEKPSYPPYDIVDRKDDTTVVSIAVAGFTKKEIEITVDEGMLKVEGKKKTKKEEGAVVYQGIAGRDFTLTFALAEYYEVQSAELADGMLTITLFKNVPEEKKPKVIDIK</sequence>